<dbReference type="RefSeq" id="WP_146564909.1">
    <property type="nucleotide sequence ID" value="NZ_SIHJ01000001.1"/>
</dbReference>
<accession>A0A5C5VHJ3</accession>
<dbReference type="InterPro" id="IPR029058">
    <property type="entry name" value="AB_hydrolase_fold"/>
</dbReference>
<dbReference type="Proteomes" id="UP000316714">
    <property type="component" value="Unassembled WGS sequence"/>
</dbReference>
<comment type="caution">
    <text evidence="2">The sequence shown here is derived from an EMBL/GenBank/DDBJ whole genome shotgun (WGS) entry which is preliminary data.</text>
</comment>
<keyword evidence="3" id="KW-1185">Reference proteome</keyword>
<evidence type="ECO:0000313" key="3">
    <source>
        <dbReference type="Proteomes" id="UP000316714"/>
    </source>
</evidence>
<evidence type="ECO:0000259" key="1">
    <source>
        <dbReference type="Pfam" id="PF00561"/>
    </source>
</evidence>
<dbReference type="Pfam" id="PF00561">
    <property type="entry name" value="Abhydrolase_1"/>
    <property type="match status" value="1"/>
</dbReference>
<dbReference type="OrthoDB" id="252464at2"/>
<proteinExistence type="predicted"/>
<protein>
    <submittedName>
        <fullName evidence="2">Carboxylesterase YbfK</fullName>
        <ecNumber evidence="2">3.1.1.1</ecNumber>
    </submittedName>
</protein>
<dbReference type="EC" id="3.1.1.1" evidence="2"/>
<dbReference type="InterPro" id="IPR000073">
    <property type="entry name" value="AB_hydrolase_1"/>
</dbReference>
<dbReference type="PANTHER" id="PTHR43194">
    <property type="entry name" value="HYDROLASE ALPHA/BETA FOLD FAMILY"/>
    <property type="match status" value="1"/>
</dbReference>
<dbReference type="PRINTS" id="PR00412">
    <property type="entry name" value="EPOXHYDRLASE"/>
</dbReference>
<dbReference type="GO" id="GO:0106435">
    <property type="term" value="F:carboxylesterase activity"/>
    <property type="evidence" value="ECO:0007669"/>
    <property type="project" value="UniProtKB-EC"/>
</dbReference>
<dbReference type="Gene3D" id="3.40.50.1820">
    <property type="entry name" value="alpha/beta hydrolase"/>
    <property type="match status" value="1"/>
</dbReference>
<dbReference type="PRINTS" id="PR00111">
    <property type="entry name" value="ABHYDROLASE"/>
</dbReference>
<dbReference type="AlphaFoldDB" id="A0A5C5VHJ3"/>
<name>A0A5C5VHJ3_9BACT</name>
<evidence type="ECO:0000313" key="2">
    <source>
        <dbReference type="EMBL" id="TWT37581.1"/>
    </source>
</evidence>
<dbReference type="SUPFAM" id="SSF53474">
    <property type="entry name" value="alpha/beta-Hydrolases"/>
    <property type="match status" value="1"/>
</dbReference>
<dbReference type="PANTHER" id="PTHR43194:SF2">
    <property type="entry name" value="PEROXISOMAL MEMBRANE PROTEIN LPX1"/>
    <property type="match status" value="1"/>
</dbReference>
<organism evidence="2 3">
    <name type="scientific">Posidoniimonas corsicana</name>
    <dbReference type="NCBI Taxonomy" id="1938618"/>
    <lineage>
        <taxon>Bacteria</taxon>
        <taxon>Pseudomonadati</taxon>
        <taxon>Planctomycetota</taxon>
        <taxon>Planctomycetia</taxon>
        <taxon>Pirellulales</taxon>
        <taxon>Lacipirellulaceae</taxon>
        <taxon>Posidoniimonas</taxon>
    </lineage>
</organism>
<feature type="domain" description="AB hydrolase-1" evidence="1">
    <location>
        <begin position="24"/>
        <end position="262"/>
    </location>
</feature>
<dbReference type="InterPro" id="IPR050228">
    <property type="entry name" value="Carboxylesterase_BioH"/>
</dbReference>
<keyword evidence="2" id="KW-0378">Hydrolase</keyword>
<dbReference type="InterPro" id="IPR000639">
    <property type="entry name" value="Epox_hydrolase-like"/>
</dbReference>
<sequence length="302" mass="32724">MPHTQTTNAKLFYQQVGPAGAPDVVLVHGVTGNMAVWMLSGLLQKLSTQFRVTAYDMRGHGHSDTPDAGYTTRHMSDDFAALHEELGLGPAYVLGHSYGGAVALHSALRFPDSVEGLVLSDPFVPALHHLQKDPRKWKGYLKYKLNAATAGMYIGGDLWDLSAMLEQAANLSPRRRSMFVKRAGQGALDRLVRLHPTTCGKDVADQAGMGEADLPTIGCPTVCLFGEHSPFMPMGERLAELLPNATTDTVPKAQHFGFEENPAEFVDRVERAFCGMAGLTPTAPSRPLAEARVNVMTNSQQV</sequence>
<dbReference type="EMBL" id="SIHJ01000001">
    <property type="protein sequence ID" value="TWT37581.1"/>
    <property type="molecule type" value="Genomic_DNA"/>
</dbReference>
<reference evidence="2 3" key="1">
    <citation type="submission" date="2019-02" db="EMBL/GenBank/DDBJ databases">
        <title>Deep-cultivation of Planctomycetes and their phenomic and genomic characterization uncovers novel biology.</title>
        <authorList>
            <person name="Wiegand S."/>
            <person name="Jogler M."/>
            <person name="Boedeker C."/>
            <person name="Pinto D."/>
            <person name="Vollmers J."/>
            <person name="Rivas-Marin E."/>
            <person name="Kohn T."/>
            <person name="Peeters S.H."/>
            <person name="Heuer A."/>
            <person name="Rast P."/>
            <person name="Oberbeckmann S."/>
            <person name="Bunk B."/>
            <person name="Jeske O."/>
            <person name="Meyerdierks A."/>
            <person name="Storesund J.E."/>
            <person name="Kallscheuer N."/>
            <person name="Luecker S."/>
            <person name="Lage O.M."/>
            <person name="Pohl T."/>
            <person name="Merkel B.J."/>
            <person name="Hornburger P."/>
            <person name="Mueller R.-W."/>
            <person name="Bruemmer F."/>
            <person name="Labrenz M."/>
            <person name="Spormann A.M."/>
            <person name="Op Den Camp H."/>
            <person name="Overmann J."/>
            <person name="Amann R."/>
            <person name="Jetten M.S.M."/>
            <person name="Mascher T."/>
            <person name="Medema M.H."/>
            <person name="Devos D.P."/>
            <person name="Kaster A.-K."/>
            <person name="Ovreas L."/>
            <person name="Rohde M."/>
            <person name="Galperin M.Y."/>
            <person name="Jogler C."/>
        </authorList>
    </citation>
    <scope>NUCLEOTIDE SEQUENCE [LARGE SCALE GENOMIC DNA]</scope>
    <source>
        <strain evidence="2 3">KOR34</strain>
    </source>
</reference>
<gene>
    <name evidence="2" type="primary">ybfK</name>
    <name evidence="2" type="ORF">KOR34_25350</name>
</gene>